<accession>A0A9Q0YF18</accession>
<feature type="region of interest" description="Disordered" evidence="3">
    <location>
        <begin position="209"/>
        <end position="452"/>
    </location>
</feature>
<evidence type="ECO:0000256" key="2">
    <source>
        <dbReference type="SAM" id="Coils"/>
    </source>
</evidence>
<dbReference type="InterPro" id="IPR039303">
    <property type="entry name" value="CCDC50"/>
</dbReference>
<dbReference type="InterPro" id="IPR029311">
    <property type="entry name" value="CCDC50_N"/>
</dbReference>
<evidence type="ECO:0000313" key="6">
    <source>
        <dbReference type="Proteomes" id="UP001152320"/>
    </source>
</evidence>
<dbReference type="Proteomes" id="UP001152320">
    <property type="component" value="Chromosome 21"/>
</dbReference>
<comment type="caution">
    <text evidence="5">The sequence shown here is derived from an EMBL/GenBank/DDBJ whole genome shotgun (WGS) entry which is preliminary data.</text>
</comment>
<dbReference type="OrthoDB" id="9994767at2759"/>
<dbReference type="EMBL" id="JAIZAY010000021">
    <property type="protein sequence ID" value="KAJ8021220.1"/>
    <property type="molecule type" value="Genomic_DNA"/>
</dbReference>
<evidence type="ECO:0000259" key="4">
    <source>
        <dbReference type="Pfam" id="PF15295"/>
    </source>
</evidence>
<evidence type="ECO:0000256" key="1">
    <source>
        <dbReference type="ARBA" id="ARBA00023054"/>
    </source>
</evidence>
<gene>
    <name evidence="5" type="ORF">HOLleu_38355</name>
</gene>
<dbReference type="Pfam" id="PF15295">
    <property type="entry name" value="CCDC50_N"/>
    <property type="match status" value="1"/>
</dbReference>
<name>A0A9Q0YF18_HOLLE</name>
<reference evidence="5" key="1">
    <citation type="submission" date="2021-10" db="EMBL/GenBank/DDBJ databases">
        <title>Tropical sea cucumber genome reveals ecological adaptation and Cuvierian tubules defense mechanism.</title>
        <authorList>
            <person name="Chen T."/>
        </authorList>
    </citation>
    <scope>NUCLEOTIDE SEQUENCE</scope>
    <source>
        <strain evidence="5">Nanhai2018</strain>
        <tissue evidence="5">Muscle</tissue>
    </source>
</reference>
<feature type="compositionally biased region" description="Basic and acidic residues" evidence="3">
    <location>
        <begin position="425"/>
        <end position="442"/>
    </location>
</feature>
<feature type="domain" description="Coiled-coil" evidence="4">
    <location>
        <begin position="3"/>
        <end position="115"/>
    </location>
</feature>
<feature type="coiled-coil region" evidence="2">
    <location>
        <begin position="48"/>
        <end position="141"/>
    </location>
</feature>
<sequence>MGDVEKKFSVFEDGAYAHQVQEELNTEHYTGNISRRQTVRSDLIVAKSEAEREALEAFREEHEIAEKNRRIEEKDREAARKMYEKMMKEEREKAREKELEDMAIAKELQEHEKEKFILEKKKQMERENLQISEQLARSISQEERKKAERLKATESEDALVALSLEDKEFAINGVAPDVTDDEMIARQLQAHEKDKYLRAKQRHIEKKSEAVARRLAEEERERARRIQGRAAKAGGPPLSDLDGRHHPGARLNGQGDPTVRKVPGPEDDEMLARQILREEIQRARAPEQDEERLQREMRDAELARKMQREEVLLAKSRRHQRRLDAEIASPEDEPPYDRRDRTHRESEHHHNGDRYDPRHDQVRSREYYQDDRPREQRPPSTGQQHERVDPNLVERNPMVDAFPKAAESPRSQSNIQPIPGQKRQSTKEREKDKEKKEKDKKSKGFLRSSKKK</sequence>
<keyword evidence="1 2" id="KW-0175">Coiled coil</keyword>
<dbReference type="PANTHER" id="PTHR22115">
    <property type="entry name" value="C3ORF6 PROTEIN-RELATED"/>
    <property type="match status" value="1"/>
</dbReference>
<keyword evidence="6" id="KW-1185">Reference proteome</keyword>
<evidence type="ECO:0000313" key="5">
    <source>
        <dbReference type="EMBL" id="KAJ8021220.1"/>
    </source>
</evidence>
<feature type="compositionally biased region" description="Basic and acidic residues" evidence="3">
    <location>
        <begin position="275"/>
        <end position="312"/>
    </location>
</feature>
<feature type="compositionally biased region" description="Basic and acidic residues" evidence="3">
    <location>
        <begin position="209"/>
        <end position="224"/>
    </location>
</feature>
<feature type="compositionally biased region" description="Basic and acidic residues" evidence="3">
    <location>
        <begin position="335"/>
        <end position="377"/>
    </location>
</feature>
<protein>
    <submittedName>
        <fullName evidence="5">Coiled-coil domain-containing protein 50</fullName>
    </submittedName>
</protein>
<evidence type="ECO:0000256" key="3">
    <source>
        <dbReference type="SAM" id="MobiDB-lite"/>
    </source>
</evidence>
<dbReference type="AlphaFoldDB" id="A0A9Q0YF18"/>
<proteinExistence type="predicted"/>
<feature type="compositionally biased region" description="Basic residues" evidence="3">
    <location>
        <begin position="443"/>
        <end position="452"/>
    </location>
</feature>
<organism evidence="5 6">
    <name type="scientific">Holothuria leucospilota</name>
    <name type="common">Black long sea cucumber</name>
    <name type="synonym">Mertensiothuria leucospilota</name>
    <dbReference type="NCBI Taxonomy" id="206669"/>
    <lineage>
        <taxon>Eukaryota</taxon>
        <taxon>Metazoa</taxon>
        <taxon>Echinodermata</taxon>
        <taxon>Eleutherozoa</taxon>
        <taxon>Echinozoa</taxon>
        <taxon>Holothuroidea</taxon>
        <taxon>Aspidochirotacea</taxon>
        <taxon>Aspidochirotida</taxon>
        <taxon>Holothuriidae</taxon>
        <taxon>Holothuria</taxon>
    </lineage>
</organism>
<dbReference type="PANTHER" id="PTHR22115:SF4">
    <property type="entry name" value="COILED-COIL DOMAIN-CONTAINING PROTEIN"/>
    <property type="match status" value="1"/>
</dbReference>